<evidence type="ECO:0008006" key="3">
    <source>
        <dbReference type="Google" id="ProtNLM"/>
    </source>
</evidence>
<dbReference type="EMBL" id="JAAKZX010000023">
    <property type="protein sequence ID" value="NGO42542.1"/>
    <property type="molecule type" value="Genomic_DNA"/>
</dbReference>
<gene>
    <name evidence="1" type="ORF">G6048_10310</name>
</gene>
<proteinExistence type="predicted"/>
<evidence type="ECO:0000313" key="2">
    <source>
        <dbReference type="Proteomes" id="UP001518140"/>
    </source>
</evidence>
<protein>
    <recommendedName>
        <fullName evidence="3">Alpha/beta hydrolase</fullName>
    </recommendedName>
</protein>
<dbReference type="Proteomes" id="UP001518140">
    <property type="component" value="Unassembled WGS sequence"/>
</dbReference>
<name>A0ABX0DTW8_9ACTN</name>
<organism evidence="1 2">
    <name type="scientific">Streptomyces ureilyticus</name>
    <dbReference type="NCBI Taxonomy" id="1775131"/>
    <lineage>
        <taxon>Bacteria</taxon>
        <taxon>Bacillati</taxon>
        <taxon>Actinomycetota</taxon>
        <taxon>Actinomycetes</taxon>
        <taxon>Kitasatosporales</taxon>
        <taxon>Streptomycetaceae</taxon>
        <taxon>Streptomyces</taxon>
    </lineage>
</organism>
<keyword evidence="2" id="KW-1185">Reference proteome</keyword>
<evidence type="ECO:0000313" key="1">
    <source>
        <dbReference type="EMBL" id="NGO42542.1"/>
    </source>
</evidence>
<dbReference type="RefSeq" id="WP_165339172.1">
    <property type="nucleotide sequence ID" value="NZ_JAAKZX010000023.1"/>
</dbReference>
<sequence>MIEELAETAYNPQWVTPLAPPWSHATRTDLAVVEDAGHGVHLAQPHRPHAAMAEFLNFPTSGGS</sequence>
<reference evidence="1 2" key="1">
    <citation type="submission" date="2020-02" db="EMBL/GenBank/DDBJ databases">
        <title>Whole-genome analyses of novel actinobacteria.</title>
        <authorList>
            <person name="Sahin N."/>
            <person name="Tokatli A."/>
        </authorList>
    </citation>
    <scope>NUCLEOTIDE SEQUENCE [LARGE SCALE GENOMIC DNA]</scope>
    <source>
        <strain evidence="1 2">YC419</strain>
    </source>
</reference>
<accession>A0ABX0DTW8</accession>
<comment type="caution">
    <text evidence="1">The sequence shown here is derived from an EMBL/GenBank/DDBJ whole genome shotgun (WGS) entry which is preliminary data.</text>
</comment>